<evidence type="ECO:0000256" key="3">
    <source>
        <dbReference type="ARBA" id="ARBA00022741"/>
    </source>
</evidence>
<dbReference type="InterPro" id="IPR011009">
    <property type="entry name" value="Kinase-like_dom_sf"/>
</dbReference>
<dbReference type="PANTHER" id="PTHR24058:SF17">
    <property type="entry name" value="HOMEODOMAIN INTERACTING PROTEIN KINASE, ISOFORM D"/>
    <property type="match status" value="1"/>
</dbReference>
<keyword evidence="4" id="KW-0418">Kinase</keyword>
<evidence type="ECO:0000256" key="4">
    <source>
        <dbReference type="ARBA" id="ARBA00022777"/>
    </source>
</evidence>
<accession>A0AAW1DXU7</accession>
<evidence type="ECO:0000256" key="5">
    <source>
        <dbReference type="ARBA" id="ARBA00022840"/>
    </source>
</evidence>
<evidence type="ECO:0000313" key="9">
    <source>
        <dbReference type="EMBL" id="KAK9514949.1"/>
    </source>
</evidence>
<keyword evidence="2" id="KW-0808">Transferase</keyword>
<dbReference type="InterPro" id="IPR050494">
    <property type="entry name" value="Ser_Thr_dual-spec_kinase"/>
</dbReference>
<dbReference type="SUPFAM" id="SSF56112">
    <property type="entry name" value="Protein kinase-like (PK-like)"/>
    <property type="match status" value="1"/>
</dbReference>
<keyword evidence="3 6" id="KW-0547">Nucleotide-binding</keyword>
<dbReference type="GO" id="GO:0004713">
    <property type="term" value="F:protein tyrosine kinase activity"/>
    <property type="evidence" value="ECO:0007669"/>
    <property type="project" value="TreeGrafter"/>
</dbReference>
<dbReference type="PROSITE" id="PS00108">
    <property type="entry name" value="PROTEIN_KINASE_ST"/>
    <property type="match status" value="1"/>
</dbReference>
<dbReference type="GO" id="GO:0005524">
    <property type="term" value="F:ATP binding"/>
    <property type="evidence" value="ECO:0007669"/>
    <property type="project" value="UniProtKB-UniRule"/>
</dbReference>
<dbReference type="PROSITE" id="PS00107">
    <property type="entry name" value="PROTEIN_KINASE_ATP"/>
    <property type="match status" value="1"/>
</dbReference>
<sequence length="480" mass="53843">MANPTNRTSGNYQILNVLGQGCFGKVVECFKRDTKETVAVKILKRRNSLRSNLREVFILEKLKCLDLDKSNIIKCLQWFCRRGRTFMVFEKLDMSLDKYMSQRDWVPMPFNGIRIVIRDVATALAALKGLGLIHTDLKPDNILLVDHRTQPFRVKVIDFGLSIERSKALHNICVQPICYRSPEVILGLSFTESIDVWSLGLVMAELLLGVILFPGANEYDTLRFIVDLLGELPKRLLNVGINTGEFYHGSRQCLMFLGWRLMTQKEFQAATGIETSDNRCYQFSSLDELKTFSLSPHQTNSADAADREACVELLKKMLQMEPRTRITPNNILAHPFIARSSGNSCLNETVAAGTSWSPAISNKDTAEPNADHSPLAVQNNMTNPPPMAEDDRDHILGTVNNISYDTGLVLESISDPVNTGSFVDWDSVEELDSSSSTNSSHVIEVCVPERIEKNKGVRGFFPTLMGIIFCFFCVSVDTDE</sequence>
<dbReference type="Pfam" id="PF00069">
    <property type="entry name" value="Pkinase"/>
    <property type="match status" value="1"/>
</dbReference>
<gene>
    <name evidence="9" type="ORF">VZT92_025630</name>
</gene>
<protein>
    <recommendedName>
        <fullName evidence="8">Protein kinase domain-containing protein</fullName>
    </recommendedName>
</protein>
<dbReference type="PROSITE" id="PS51257">
    <property type="entry name" value="PROKAR_LIPOPROTEIN"/>
    <property type="match status" value="1"/>
</dbReference>
<evidence type="ECO:0000313" key="10">
    <source>
        <dbReference type="Proteomes" id="UP001488805"/>
    </source>
</evidence>
<evidence type="ECO:0000259" key="8">
    <source>
        <dbReference type="PROSITE" id="PS50011"/>
    </source>
</evidence>
<comment type="similarity">
    <text evidence="7">Belongs to the protein kinase superfamily.</text>
</comment>
<evidence type="ECO:0000256" key="1">
    <source>
        <dbReference type="ARBA" id="ARBA00022527"/>
    </source>
</evidence>
<dbReference type="Gene3D" id="1.10.510.10">
    <property type="entry name" value="Transferase(Phosphotransferase) domain 1"/>
    <property type="match status" value="1"/>
</dbReference>
<evidence type="ECO:0000256" key="7">
    <source>
        <dbReference type="RuleBase" id="RU000304"/>
    </source>
</evidence>
<dbReference type="SMART" id="SM00220">
    <property type="entry name" value="S_TKc"/>
    <property type="match status" value="1"/>
</dbReference>
<evidence type="ECO:0000256" key="2">
    <source>
        <dbReference type="ARBA" id="ARBA00022679"/>
    </source>
</evidence>
<feature type="domain" description="Protein kinase" evidence="8">
    <location>
        <begin position="12"/>
        <end position="337"/>
    </location>
</feature>
<comment type="caution">
    <text evidence="9">The sequence shown here is derived from an EMBL/GenBank/DDBJ whole genome shotgun (WGS) entry which is preliminary data.</text>
</comment>
<feature type="binding site" evidence="6">
    <location>
        <position position="41"/>
    </location>
    <ligand>
        <name>ATP</name>
        <dbReference type="ChEBI" id="CHEBI:30616"/>
    </ligand>
</feature>
<dbReference type="GO" id="GO:0005634">
    <property type="term" value="C:nucleus"/>
    <property type="evidence" value="ECO:0007669"/>
    <property type="project" value="TreeGrafter"/>
</dbReference>
<name>A0AAW1DXU7_ZOAVI</name>
<reference evidence="9 10" key="1">
    <citation type="journal article" date="2024" name="Genome Biol. Evol.">
        <title>Chromosome-level genome assembly of the viviparous eelpout Zoarces viviparus.</title>
        <authorList>
            <person name="Fuhrmann N."/>
            <person name="Brasseur M.V."/>
            <person name="Bakowski C.E."/>
            <person name="Podsiadlowski L."/>
            <person name="Prost S."/>
            <person name="Krehenwinkel H."/>
            <person name="Mayer C."/>
        </authorList>
    </citation>
    <scope>NUCLEOTIDE SEQUENCE [LARGE SCALE GENOMIC DNA]</scope>
    <source>
        <strain evidence="9">NO-MEL_2022_Ind0_liver</strain>
    </source>
</reference>
<dbReference type="PROSITE" id="PS50011">
    <property type="entry name" value="PROTEIN_KINASE_DOM"/>
    <property type="match status" value="1"/>
</dbReference>
<keyword evidence="1 7" id="KW-0723">Serine/threonine-protein kinase</keyword>
<dbReference type="GO" id="GO:0004674">
    <property type="term" value="F:protein serine/threonine kinase activity"/>
    <property type="evidence" value="ECO:0007669"/>
    <property type="project" value="UniProtKB-KW"/>
</dbReference>
<dbReference type="PANTHER" id="PTHR24058">
    <property type="entry name" value="DUAL SPECIFICITY PROTEIN KINASE"/>
    <property type="match status" value="1"/>
</dbReference>
<keyword evidence="10" id="KW-1185">Reference proteome</keyword>
<dbReference type="AlphaFoldDB" id="A0AAW1DXU7"/>
<dbReference type="EMBL" id="JBCEZU010000586">
    <property type="protein sequence ID" value="KAK9514949.1"/>
    <property type="molecule type" value="Genomic_DNA"/>
</dbReference>
<evidence type="ECO:0000256" key="6">
    <source>
        <dbReference type="PROSITE-ProRule" id="PRU10141"/>
    </source>
</evidence>
<proteinExistence type="inferred from homology"/>
<dbReference type="Proteomes" id="UP001488805">
    <property type="component" value="Unassembled WGS sequence"/>
</dbReference>
<dbReference type="Gene3D" id="3.30.200.20">
    <property type="entry name" value="Phosphorylase Kinase, domain 1"/>
    <property type="match status" value="1"/>
</dbReference>
<dbReference type="InterPro" id="IPR017441">
    <property type="entry name" value="Protein_kinase_ATP_BS"/>
</dbReference>
<keyword evidence="5 6" id="KW-0067">ATP-binding</keyword>
<dbReference type="InterPro" id="IPR008271">
    <property type="entry name" value="Ser/Thr_kinase_AS"/>
</dbReference>
<organism evidence="9 10">
    <name type="scientific">Zoarces viviparus</name>
    <name type="common">Viviparous eelpout</name>
    <name type="synonym">Blennius viviparus</name>
    <dbReference type="NCBI Taxonomy" id="48416"/>
    <lineage>
        <taxon>Eukaryota</taxon>
        <taxon>Metazoa</taxon>
        <taxon>Chordata</taxon>
        <taxon>Craniata</taxon>
        <taxon>Vertebrata</taxon>
        <taxon>Euteleostomi</taxon>
        <taxon>Actinopterygii</taxon>
        <taxon>Neopterygii</taxon>
        <taxon>Teleostei</taxon>
        <taxon>Neoteleostei</taxon>
        <taxon>Acanthomorphata</taxon>
        <taxon>Eupercaria</taxon>
        <taxon>Perciformes</taxon>
        <taxon>Cottioidei</taxon>
        <taxon>Zoarcales</taxon>
        <taxon>Zoarcidae</taxon>
        <taxon>Zoarcinae</taxon>
        <taxon>Zoarces</taxon>
    </lineage>
</organism>
<dbReference type="GO" id="GO:0005737">
    <property type="term" value="C:cytoplasm"/>
    <property type="evidence" value="ECO:0007669"/>
    <property type="project" value="TreeGrafter"/>
</dbReference>
<dbReference type="InterPro" id="IPR000719">
    <property type="entry name" value="Prot_kinase_dom"/>
</dbReference>